<dbReference type="GO" id="GO:0016787">
    <property type="term" value="F:hydrolase activity"/>
    <property type="evidence" value="ECO:0007669"/>
    <property type="project" value="UniProtKB-KW"/>
</dbReference>
<dbReference type="Proteomes" id="UP000238350">
    <property type="component" value="Unassembled WGS sequence"/>
</dbReference>
<feature type="domain" description="DNA2/NAM7 helicase-like C-terminal" evidence="10">
    <location>
        <begin position="1546"/>
        <end position="1743"/>
    </location>
</feature>
<feature type="region of interest" description="Disordered" evidence="7">
    <location>
        <begin position="1800"/>
        <end position="1893"/>
    </location>
</feature>
<dbReference type="GO" id="GO:0005524">
    <property type="term" value="F:ATP binding"/>
    <property type="evidence" value="ECO:0007669"/>
    <property type="project" value="UniProtKB-KW"/>
</dbReference>
<dbReference type="InterPro" id="IPR027417">
    <property type="entry name" value="P-loop_NTPase"/>
</dbReference>
<dbReference type="Pfam" id="PF12726">
    <property type="entry name" value="SEN1_N"/>
    <property type="match status" value="2"/>
</dbReference>
<dbReference type="SUPFAM" id="SSF52540">
    <property type="entry name" value="P-loop containing nucleoside triphosphate hydrolases"/>
    <property type="match status" value="1"/>
</dbReference>
<reference evidence="12 13" key="1">
    <citation type="submission" date="2017-04" db="EMBL/GenBank/DDBJ databases">
        <title>Genome sequencing of [Candida] sorbophila.</title>
        <authorList>
            <person name="Ahn J.O."/>
        </authorList>
    </citation>
    <scope>NUCLEOTIDE SEQUENCE [LARGE SCALE GENOMIC DNA]</scope>
    <source>
        <strain evidence="12 13">DS02</strain>
    </source>
</reference>
<evidence type="ECO:0000259" key="8">
    <source>
        <dbReference type="Pfam" id="PF12726"/>
    </source>
</evidence>
<feature type="coiled-coil region" evidence="6">
    <location>
        <begin position="1438"/>
        <end position="1469"/>
    </location>
</feature>
<feature type="domain" description="Helicase Sen1 N-terminal" evidence="8">
    <location>
        <begin position="550"/>
        <end position="767"/>
    </location>
</feature>
<evidence type="ECO:0000313" key="12">
    <source>
        <dbReference type="EMBL" id="PRT54669.1"/>
    </source>
</evidence>
<evidence type="ECO:0000256" key="2">
    <source>
        <dbReference type="ARBA" id="ARBA00022741"/>
    </source>
</evidence>
<evidence type="ECO:0000259" key="11">
    <source>
        <dbReference type="Pfam" id="PF23576"/>
    </source>
</evidence>
<keyword evidence="3" id="KW-0378">Hydrolase</keyword>
<dbReference type="InterPro" id="IPR041679">
    <property type="entry name" value="DNA2/NAM7-like_C"/>
</dbReference>
<feature type="compositionally biased region" description="Polar residues" evidence="7">
    <location>
        <begin position="872"/>
        <end position="900"/>
    </location>
</feature>
<evidence type="ECO:0000259" key="9">
    <source>
        <dbReference type="Pfam" id="PF13086"/>
    </source>
</evidence>
<evidence type="ECO:0000256" key="6">
    <source>
        <dbReference type="SAM" id="Coils"/>
    </source>
</evidence>
<dbReference type="Pfam" id="PF23576">
    <property type="entry name" value="SEN1_barrel"/>
    <property type="match status" value="1"/>
</dbReference>
<feature type="domain" description="Helicase SEN1 beta-barrel" evidence="11">
    <location>
        <begin position="1114"/>
        <end position="1221"/>
    </location>
</feature>
<feature type="region of interest" description="Disordered" evidence="7">
    <location>
        <begin position="829"/>
        <end position="905"/>
    </location>
</feature>
<dbReference type="OrthoDB" id="6513042at2759"/>
<gene>
    <name evidence="12" type="ORF">B9G98_02289</name>
</gene>
<protein>
    <submittedName>
        <fullName evidence="12">Helicase SEN1</fullName>
    </submittedName>
</protein>
<dbReference type="PANTHER" id="PTHR10887:SF495">
    <property type="entry name" value="HELICASE SENATAXIN ISOFORM X1-RELATED"/>
    <property type="match status" value="1"/>
</dbReference>
<dbReference type="Pfam" id="PF13086">
    <property type="entry name" value="AAA_11"/>
    <property type="match status" value="1"/>
</dbReference>
<evidence type="ECO:0000313" key="13">
    <source>
        <dbReference type="Proteomes" id="UP000238350"/>
    </source>
</evidence>
<feature type="region of interest" description="Disordered" evidence="7">
    <location>
        <begin position="920"/>
        <end position="997"/>
    </location>
</feature>
<feature type="compositionally biased region" description="Polar residues" evidence="7">
    <location>
        <begin position="1843"/>
        <end position="1853"/>
    </location>
</feature>
<dbReference type="Gene3D" id="3.40.50.300">
    <property type="entry name" value="P-loop containing nucleotide triphosphate hydrolases"/>
    <property type="match status" value="2"/>
</dbReference>
<evidence type="ECO:0000256" key="5">
    <source>
        <dbReference type="ARBA" id="ARBA00022840"/>
    </source>
</evidence>
<dbReference type="CDD" id="cd18042">
    <property type="entry name" value="DEXXQc_SETX"/>
    <property type="match status" value="1"/>
</dbReference>
<dbReference type="GO" id="GO:0005694">
    <property type="term" value="C:chromosome"/>
    <property type="evidence" value="ECO:0007669"/>
    <property type="project" value="UniProtKB-ARBA"/>
</dbReference>
<dbReference type="RefSeq" id="XP_024664614.1">
    <property type="nucleotide sequence ID" value="XM_024808846.1"/>
</dbReference>
<feature type="compositionally biased region" description="Acidic residues" evidence="7">
    <location>
        <begin position="981"/>
        <end position="997"/>
    </location>
</feature>
<feature type="compositionally biased region" description="Basic and acidic residues" evidence="7">
    <location>
        <begin position="1824"/>
        <end position="1838"/>
    </location>
</feature>
<dbReference type="PANTHER" id="PTHR10887">
    <property type="entry name" value="DNA2/NAM7 HELICASE FAMILY"/>
    <property type="match status" value="1"/>
</dbReference>
<evidence type="ECO:0000256" key="1">
    <source>
        <dbReference type="ARBA" id="ARBA00007913"/>
    </source>
</evidence>
<dbReference type="GO" id="GO:0006369">
    <property type="term" value="P:termination of RNA polymerase II transcription"/>
    <property type="evidence" value="ECO:0007669"/>
    <property type="project" value="TreeGrafter"/>
</dbReference>
<keyword evidence="5" id="KW-0067">ATP-binding</keyword>
<evidence type="ECO:0000259" key="10">
    <source>
        <dbReference type="Pfam" id="PF13087"/>
    </source>
</evidence>
<dbReference type="STRING" id="45607.A0A2T0FI93"/>
<name>A0A2T0FI93_9ASCO</name>
<sequence>MCSEKKTELDLTRDKWKNDTRSGEAFQNYGDAAACYLVSPLFRNTTAHWFCDPKNFEYATVSLLIFTYIENGDRRIGELKSTYKSLLTSQLSSCWKCVLKYHESRHKFVNTLRGFHLEENRMKSFLGILDTFDLERIQKLTSNPGTTACIADESDDLISISEALLILDKIGIESNERLENELVQKISKNLDEIIALTGRYLLPGLIYLLFSDNASVQSKFEAALFSEEYRPALGRCWGEDQSRALINIFEKKASLVNDNDFSWFLLSQLVKSVQFDQFDEVTLGKLYELTSRETSHSIGPGFFLWLSKLSLRRRRLPEIAMVTQILKKIGLAIENGLKPASTPESAHLHTVYSTLGDKAWQSWIDNFEEIVTTFPESQHNQESVKSFVDWGLNFSANKKINLAILNVVTASLTVPFKQQSFVTYARDISLRMGLFNLLTERTDSFVEAIRRVTLGTDQNALSVLASTMKSLVQYTVLAILSKSPDFTMDSNINRSKKLPWELIFADKNLIEMRESFAQAVIAGASFSPYLDQRCATYKAISEVYRTTGVLCTRDVLLRIFEDADAETALLLACLGLDNDLAETARNIFARLYADEENSFDLAITRYFEINPKRAVAVIVKISDSTLSLGEFQILPGLVKLFKLVFDVLYDSEEGVIDDVNQKLNAVSSPILELWNVTWKTMTVSFGSLRSWSKSAAFSISVLREYISDSLELCLALLNYFTRVEATMPAATNGLNHGNELVEEPVKTLESMVPLLKLRDESQLDSSFRIYKGLIELINKYAVKVPLSLLDYFKALSQSQTLLTTDKYAELLAITGAFSNEEMSNLVRNLESTSTKASSTPANVTHQTGSALSDNTAVIQPRISESSRHSTTRQRTMDSFFTKTPRLPQTNPSRLTAQGVTPSAPKELSAMEQIRLQLASQQAHLSGPVARKPSQVPKEIHPARPAGFNRKKQDEPSEIRANQRLAPEIIKQHELKGRDSSGEGEDEDHDEDEDEDDDEAGVLVALGRKTRNINNLSRVAPGLANRSQRAPALSESEQGVRRMMARLSISPTDLHKAILSWDYFLNSPLPTGFIKQTVSVPNVFKDVEEYTKVMEPLLHLEAWQSIQRAREENEDAVLKLEIGKRVNTDDFIDVYASMEAKDTNGSTVGDSDLVLIAYDQNANGAVKPRIAKEMMHCLAIVKEGSLKTRRGQRYTDLQLRTYHPGELSAFMAQGRKLLMQRVCSVITVEREYNALKALPYYELKDSVLQGKANRPVSQVATQSGDIDAKVQGLNTSQVQAIETALANQGFSLIQGPPGTGKTKTILGIVGKYFSGISGSQKKRLLICAPSNAAVDEIVLRLKLGITLGTGQKFLPKIVRLGRKEVINPEVREFSLEMLVEKSMYSIASAPDEELKSKLTSLTTERTELEEKLKCRDNDGLDQDAVVKLHDKLEQCGRTIQEYSRLLSQQRRQLKEERIRKEAEYKRLQSEYLTNAQVICCTLSGAAHSMLYSLQMTFPTVIIDEAAQSVELSALIPLKYGCKQCIMVGDPHQLPPTVLSQEAARLKYEQSMFVRFYERSPESMTLLDTQFRMHPMISRFPSHEFYKGQLKDGDDMALKTSRPWHENDILSPFRFIEVSHGTEERPGTMSLRNRAEAEVVVQMISYLMRCCPKIDFTSKIGVIAPYKAQQTYISRLIRDRFGAKIAGRIDIATVDGYQGQEKEIIIMSCVRAQKDKDGIGFLADVRRMNVAFTRAQASLWIVGNKESLVKNKVWARLIDYAQYIGMFSKFNHREKDFGRAIKLMPPRLELAAKNTWLRSVQFNSQKSRSEEEPPKKRIKMSNKQHSVSETRRNKTSEGYKRLHSPTESPSQTFNDTEPGEQKPASTKEHDSAKAQEKSHYDSGPWPEQDAVRATNNNRGNVGAQYLTANSNSLPEQMHVNGRENQKYANEGSTGRHDPEYAHQKTNQLGCPDRDRSPRASQRGSSTPCGGQGRDDLYQPLRRPNKSSKEDSSKDIVQDYVVKDSSHTDHESHQLAKEGHAVRASKQRSFDATARAGHERRRKPQLFVPSKRKFENNKR</sequence>
<feature type="compositionally biased region" description="Basic and acidic residues" evidence="7">
    <location>
        <begin position="1931"/>
        <end position="1940"/>
    </location>
</feature>
<dbReference type="InterPro" id="IPR041677">
    <property type="entry name" value="DNA2/NAM7_AAA_11"/>
</dbReference>
<keyword evidence="2" id="KW-0547">Nucleotide-binding</keyword>
<feature type="compositionally biased region" description="Basic and acidic residues" evidence="7">
    <location>
        <begin position="1984"/>
        <end position="2018"/>
    </location>
</feature>
<dbReference type="CDD" id="cd18808">
    <property type="entry name" value="SF1_C_Upf1"/>
    <property type="match status" value="1"/>
</dbReference>
<keyword evidence="4 12" id="KW-0347">Helicase</keyword>
<organism evidence="12 13">
    <name type="scientific">Wickerhamiella sorbophila</name>
    <dbReference type="NCBI Taxonomy" id="45607"/>
    <lineage>
        <taxon>Eukaryota</taxon>
        <taxon>Fungi</taxon>
        <taxon>Dikarya</taxon>
        <taxon>Ascomycota</taxon>
        <taxon>Saccharomycotina</taxon>
        <taxon>Dipodascomycetes</taxon>
        <taxon>Dipodascales</taxon>
        <taxon>Trichomonascaceae</taxon>
        <taxon>Wickerhamiella</taxon>
    </lineage>
</organism>
<keyword evidence="13" id="KW-1185">Reference proteome</keyword>
<dbReference type="GO" id="GO:0001147">
    <property type="term" value="F:transcription termination site sequence-specific DNA binding"/>
    <property type="evidence" value="ECO:0007669"/>
    <property type="project" value="TreeGrafter"/>
</dbReference>
<feature type="compositionally biased region" description="Basic and acidic residues" evidence="7">
    <location>
        <begin position="1863"/>
        <end position="1878"/>
    </location>
</feature>
<keyword evidence="6" id="KW-0175">Coiled coil</keyword>
<dbReference type="EMBL" id="NDIQ01000021">
    <property type="protein sequence ID" value="PRT54669.1"/>
    <property type="molecule type" value="Genomic_DNA"/>
</dbReference>
<dbReference type="FunFam" id="3.40.50.300:FF:000326">
    <property type="entry name" value="P-loop containing nucleoside triphosphate hydrolase"/>
    <property type="match status" value="1"/>
</dbReference>
<dbReference type="GeneID" id="36516037"/>
<evidence type="ECO:0000256" key="7">
    <source>
        <dbReference type="SAM" id="MobiDB-lite"/>
    </source>
</evidence>
<dbReference type="GO" id="GO:0003678">
    <property type="term" value="F:DNA helicase activity"/>
    <property type="evidence" value="ECO:0007669"/>
    <property type="project" value="UniProtKB-ARBA"/>
</dbReference>
<feature type="domain" description="Helicase Sen1 N-terminal" evidence="8">
    <location>
        <begin position="85"/>
        <end position="480"/>
    </location>
</feature>
<dbReference type="InterPro" id="IPR024481">
    <property type="entry name" value="Helicase_Sen1_N"/>
</dbReference>
<evidence type="ECO:0000256" key="4">
    <source>
        <dbReference type="ARBA" id="ARBA00022806"/>
    </source>
</evidence>
<comment type="similarity">
    <text evidence="1">Belongs to the DNA2/NAM7 helicase family.</text>
</comment>
<dbReference type="GO" id="GO:0016604">
    <property type="term" value="C:nuclear body"/>
    <property type="evidence" value="ECO:0007669"/>
    <property type="project" value="TreeGrafter"/>
</dbReference>
<comment type="caution">
    <text evidence="12">The sequence shown here is derived from an EMBL/GenBank/DDBJ whole genome shotgun (WGS) entry which is preliminary data.</text>
</comment>
<feature type="domain" description="DNA2/NAM7 helicase helicase" evidence="9">
    <location>
        <begin position="1272"/>
        <end position="1539"/>
    </location>
</feature>
<accession>A0A2T0FI93</accession>
<feature type="compositionally biased region" description="Polar residues" evidence="7">
    <location>
        <begin position="829"/>
        <end position="857"/>
    </location>
</feature>
<dbReference type="InterPro" id="IPR047187">
    <property type="entry name" value="SF1_C_Upf1"/>
</dbReference>
<proteinExistence type="inferred from homology"/>
<feature type="compositionally biased region" description="Basic and acidic residues" evidence="7">
    <location>
        <begin position="969"/>
        <end position="980"/>
    </location>
</feature>
<dbReference type="InterPro" id="IPR045055">
    <property type="entry name" value="DNA2/NAM7-like"/>
</dbReference>
<evidence type="ECO:0000256" key="3">
    <source>
        <dbReference type="ARBA" id="ARBA00022801"/>
    </source>
</evidence>
<feature type="compositionally biased region" description="Polar residues" evidence="7">
    <location>
        <begin position="1956"/>
        <end position="1966"/>
    </location>
</feature>
<dbReference type="InterPro" id="IPR056474">
    <property type="entry name" value="SEN1_barrel"/>
</dbReference>
<dbReference type="Pfam" id="PF13087">
    <property type="entry name" value="AAA_12"/>
    <property type="match status" value="1"/>
</dbReference>
<feature type="region of interest" description="Disordered" evidence="7">
    <location>
        <begin position="1924"/>
        <end position="2056"/>
    </location>
</feature>